<evidence type="ECO:0000256" key="1">
    <source>
        <dbReference type="ARBA" id="ARBA00022723"/>
    </source>
</evidence>
<accession>A0AAF1AN65</accession>
<dbReference type="CDD" id="cd16454">
    <property type="entry name" value="RING-H2_PA-TM-RING"/>
    <property type="match status" value="1"/>
</dbReference>
<dbReference type="InterPro" id="IPR001841">
    <property type="entry name" value="Znf_RING"/>
</dbReference>
<dbReference type="GO" id="GO:0061630">
    <property type="term" value="F:ubiquitin protein ligase activity"/>
    <property type="evidence" value="ECO:0007669"/>
    <property type="project" value="TreeGrafter"/>
</dbReference>
<protein>
    <recommendedName>
        <fullName evidence="4">RING-type domain-containing protein</fullName>
    </recommendedName>
</protein>
<evidence type="ECO:0000313" key="6">
    <source>
        <dbReference type="Proteomes" id="UP000077755"/>
    </source>
</evidence>
<gene>
    <name evidence="5" type="ORF">DCAR_0208138</name>
</gene>
<sequence>MSLLAISFTNLLFILWVLLICVRHNLVPKFDAYFLNRNYLALKAFFIGLQFSSSFYENLDQELGTRKRFGAEKGSVDGCVAECAVCLCELKEADEIRELRCQHYFHGDCLDKWIAYRHLTCPVCRSFLAPPCNQKEGVGIHMLLCNFSSFRIGGRIAYLHGVSSDTSSVPF</sequence>
<evidence type="ECO:0000256" key="2">
    <source>
        <dbReference type="ARBA" id="ARBA00022771"/>
    </source>
</evidence>
<keyword evidence="3" id="KW-0862">Zinc</keyword>
<dbReference type="GO" id="GO:0016567">
    <property type="term" value="P:protein ubiquitination"/>
    <property type="evidence" value="ECO:0007669"/>
    <property type="project" value="TreeGrafter"/>
</dbReference>
<feature type="domain" description="RING-type" evidence="4">
    <location>
        <begin position="83"/>
        <end position="124"/>
    </location>
</feature>
<proteinExistence type="predicted"/>
<keyword evidence="1" id="KW-0479">Metal-binding</keyword>
<evidence type="ECO:0000256" key="3">
    <source>
        <dbReference type="ARBA" id="ARBA00022833"/>
    </source>
</evidence>
<dbReference type="EMBL" id="CP093344">
    <property type="protein sequence ID" value="WOG88903.1"/>
    <property type="molecule type" value="Genomic_DNA"/>
</dbReference>
<keyword evidence="2" id="KW-0863">Zinc-finger</keyword>
<reference evidence="5" key="2">
    <citation type="submission" date="2022-03" db="EMBL/GenBank/DDBJ databases">
        <title>Draft title - Genomic analysis of global carrot germplasm unveils the trajectory of domestication and the origin of high carotenoid orange carrot.</title>
        <authorList>
            <person name="Iorizzo M."/>
            <person name="Ellison S."/>
            <person name="Senalik D."/>
            <person name="Macko-Podgorni A."/>
            <person name="Grzebelus D."/>
            <person name="Bostan H."/>
            <person name="Rolling W."/>
            <person name="Curaba J."/>
            <person name="Simon P."/>
        </authorList>
    </citation>
    <scope>NUCLEOTIDE SEQUENCE</scope>
    <source>
        <tissue evidence="5">Leaf</tissue>
    </source>
</reference>
<reference evidence="5" key="1">
    <citation type="journal article" date="2016" name="Nat. Genet.">
        <title>A high-quality carrot genome assembly provides new insights into carotenoid accumulation and asterid genome evolution.</title>
        <authorList>
            <person name="Iorizzo M."/>
            <person name="Ellison S."/>
            <person name="Senalik D."/>
            <person name="Zeng P."/>
            <person name="Satapoomin P."/>
            <person name="Huang J."/>
            <person name="Bowman M."/>
            <person name="Iovene M."/>
            <person name="Sanseverino W."/>
            <person name="Cavagnaro P."/>
            <person name="Yildiz M."/>
            <person name="Macko-Podgorni A."/>
            <person name="Moranska E."/>
            <person name="Grzebelus E."/>
            <person name="Grzebelus D."/>
            <person name="Ashrafi H."/>
            <person name="Zheng Z."/>
            <person name="Cheng S."/>
            <person name="Spooner D."/>
            <person name="Van Deynze A."/>
            <person name="Simon P."/>
        </authorList>
    </citation>
    <scope>NUCLEOTIDE SEQUENCE</scope>
    <source>
        <tissue evidence="5">Leaf</tissue>
    </source>
</reference>
<dbReference type="InterPro" id="IPR013083">
    <property type="entry name" value="Znf_RING/FYVE/PHD"/>
</dbReference>
<dbReference type="Proteomes" id="UP000077755">
    <property type="component" value="Chromosome 2"/>
</dbReference>
<keyword evidence="6" id="KW-1185">Reference proteome</keyword>
<name>A0AAF1AN65_DAUCS</name>
<dbReference type="Pfam" id="PF13639">
    <property type="entry name" value="zf-RING_2"/>
    <property type="match status" value="1"/>
</dbReference>
<dbReference type="Gene3D" id="3.30.40.10">
    <property type="entry name" value="Zinc/RING finger domain, C3HC4 (zinc finger)"/>
    <property type="match status" value="1"/>
</dbReference>
<dbReference type="PANTHER" id="PTHR45969">
    <property type="entry name" value="RING ZINC FINGER PROTEIN-RELATED"/>
    <property type="match status" value="1"/>
</dbReference>
<evidence type="ECO:0000313" key="5">
    <source>
        <dbReference type="EMBL" id="WOG88903.1"/>
    </source>
</evidence>
<dbReference type="SUPFAM" id="SSF57850">
    <property type="entry name" value="RING/U-box"/>
    <property type="match status" value="1"/>
</dbReference>
<evidence type="ECO:0000259" key="4">
    <source>
        <dbReference type="SMART" id="SM00184"/>
    </source>
</evidence>
<dbReference type="GO" id="GO:0008270">
    <property type="term" value="F:zinc ion binding"/>
    <property type="evidence" value="ECO:0007669"/>
    <property type="project" value="UniProtKB-KW"/>
</dbReference>
<dbReference type="AlphaFoldDB" id="A0AAF1AN65"/>
<dbReference type="SMART" id="SM00184">
    <property type="entry name" value="RING"/>
    <property type="match status" value="1"/>
</dbReference>
<organism evidence="5 6">
    <name type="scientific">Daucus carota subsp. sativus</name>
    <name type="common">Carrot</name>
    <dbReference type="NCBI Taxonomy" id="79200"/>
    <lineage>
        <taxon>Eukaryota</taxon>
        <taxon>Viridiplantae</taxon>
        <taxon>Streptophyta</taxon>
        <taxon>Embryophyta</taxon>
        <taxon>Tracheophyta</taxon>
        <taxon>Spermatophyta</taxon>
        <taxon>Magnoliopsida</taxon>
        <taxon>eudicotyledons</taxon>
        <taxon>Gunneridae</taxon>
        <taxon>Pentapetalae</taxon>
        <taxon>asterids</taxon>
        <taxon>campanulids</taxon>
        <taxon>Apiales</taxon>
        <taxon>Apiaceae</taxon>
        <taxon>Apioideae</taxon>
        <taxon>Scandiceae</taxon>
        <taxon>Daucinae</taxon>
        <taxon>Daucus</taxon>
        <taxon>Daucus sect. Daucus</taxon>
    </lineage>
</organism>
<dbReference type="PANTHER" id="PTHR45969:SF55">
    <property type="entry name" value="OS07G0686300 PROTEIN"/>
    <property type="match status" value="1"/>
</dbReference>